<dbReference type="NCBIfam" id="TIGR04183">
    <property type="entry name" value="Por_Secre_tail"/>
    <property type="match status" value="1"/>
</dbReference>
<sequence length="1454" mass="154693">MRKVFYDNAQPDNEVRKLSFYSPSEGYVAFKNWIGYTSDSGRTYVRKYITINNVDYNGFGVNLTFGYIIAGVKSFDKNTLVVYGHYGWVPAILRSVDGGNTFKLVYHSQLNPAVQGGINDMVFPENGNIGYALDADMILKTTNQGISWSVVKTDPEVYYHYLKAPDNNTVYALRRGSDSRLISSTTSGTSWRVLNLPVIPGGRLNYAQFLTAAKGWINMYNEDRVGYFYVTVDSGNSWTLLNDPQITPFSCSKFQFVNDSIGYSLSGPFTVCKTTNGGALWEPLVRDNNVNYLNYSHNDLLEWNAEQVWAGGGNGLVELTTNGGGIPLPKAFFKIDTVNMSVTNEIRLVNYSKPGHQFKWYVNNKQISTNFHTSYTHDPYQPRDSIKLVVLNASGADTVEKSMFIAPIPKPKISSFSPVSGKAGGTITITGSGLKSASAIRFGNFPAASFTVVSPEVVTAVVGHGASGAVHITTTGGVDSMNGFSFIPPPPILTTFSPTKVSAGTVVTISGEYLSEAIAVSFGGVPAASFTIVSPTQVNATVATGASGAVTLTTTTGKGTLPGFTFVPPVSVASFSPATGPVGTVVTIKGKGFDLTAANNIVFFGGVKATVITGTATILTVTVPAGATYDPISVTVNRQTASSIHPFIVTFPGGGSISAASFTKAGHYTVNPSSWDIKQGCLGDIDNDGKLDVVTGNTNNISSISIFRNTSTIKNISFAPRIDIRTFVRDNVLKDMDGDGLLDLVIGTNHVQILKNNSTPGNISFEDTVTAKFFTPHTDHDLAIADIDGDGRLDIAAAVSAPAFDRSRIGIIRNTSQNGVLSFEKGIEYPAAGNPLCSELVDLDGDGRPEMIIGDYYGATFSVYRNLSTPGKVSFAAPIIFSDPDFGSPEGMAAADFDLDGKIDLAIGNLNRKSAVSIFRNTSSGVGNFSFAPAVNCPTWAPVSVKVADLNGDGRPDIVCPNPGEQTASVFENRSLQGGISFAPRVNFDAGPNTNPYSVPLGDLDNDGRTDFVCISYSLESFDVFRNIISESPANAGHDTTICSGTNIQIGMEAIPGASYSWTSSGGYVSTVANPVISPTATSTYYLALDIDSKTYYDTVIVTVKQGAEANAGPNGNICSGKQLTIGVPGIPGNTYNWTSNPVGFKSSVANPTITPTDNTAYFLSVQNVSGCIARDTAVVFVNKSVTPVVSILASNLSPCAGTKVTFTATTENAGKSPAYQWMKNGINVGNNSVVYTDNEIRNGDKIYVQATSSETCASPAIVQSNEITINAIPVILPVITIDGLTTVAEDELTLLTSSLQNSGNTPTYQWQDSTSAHDWQNIPGALSSVLDYKPAVTGDKVRCKYTTSVPCIDAAEVFSNTLAFTVKSTPVGSGMVVPNPVTNGTLIIENLSLDDNWETIEVVSLTSGHKFAVKKIANQTRVSIPIQQLANGSYVATLRSRSGKILNLRFIKL</sequence>
<dbReference type="PANTHER" id="PTHR46580">
    <property type="entry name" value="SENSOR KINASE-RELATED"/>
    <property type="match status" value="1"/>
</dbReference>
<gene>
    <name evidence="3" type="ORF">FPE01S_01_04790</name>
</gene>
<dbReference type="PANTHER" id="PTHR46580:SF4">
    <property type="entry name" value="ATP_GTP-BINDING PROTEIN"/>
    <property type="match status" value="1"/>
</dbReference>
<dbReference type="InterPro" id="IPR013517">
    <property type="entry name" value="FG-GAP"/>
</dbReference>
<accession>A0A0E9MVM7</accession>
<evidence type="ECO:0000259" key="2">
    <source>
        <dbReference type="PROSITE" id="PS50835"/>
    </source>
</evidence>
<dbReference type="InterPro" id="IPR007110">
    <property type="entry name" value="Ig-like_dom"/>
</dbReference>
<dbReference type="InterPro" id="IPR028994">
    <property type="entry name" value="Integrin_alpha_N"/>
</dbReference>
<dbReference type="Gene3D" id="2.130.10.10">
    <property type="entry name" value="YVTN repeat-like/Quinoprotein amine dehydrogenase"/>
    <property type="match status" value="1"/>
</dbReference>
<feature type="domain" description="Ig-like" evidence="2">
    <location>
        <begin position="1188"/>
        <end position="1269"/>
    </location>
</feature>
<dbReference type="Pfam" id="PF01833">
    <property type="entry name" value="TIG"/>
    <property type="match status" value="3"/>
</dbReference>
<dbReference type="STRING" id="1220578.FPE01S_01_04790"/>
<protein>
    <recommendedName>
        <fullName evidence="2">Ig-like domain-containing protein</fullName>
    </recommendedName>
</protein>
<dbReference type="InterPro" id="IPR014756">
    <property type="entry name" value="Ig_E-set"/>
</dbReference>
<dbReference type="InterPro" id="IPR002909">
    <property type="entry name" value="IPT_dom"/>
</dbReference>
<name>A0A0E9MVM7_9BACT</name>
<comment type="caution">
    <text evidence="3">The sequence shown here is derived from an EMBL/GenBank/DDBJ whole genome shotgun (WGS) entry which is preliminary data.</text>
</comment>
<dbReference type="Gene3D" id="2.60.40.10">
    <property type="entry name" value="Immunoglobulins"/>
    <property type="match status" value="4"/>
</dbReference>
<dbReference type="Gene3D" id="2.130.10.130">
    <property type="entry name" value="Integrin alpha, N-terminal"/>
    <property type="match status" value="1"/>
</dbReference>
<dbReference type="SUPFAM" id="SSF69318">
    <property type="entry name" value="Integrin alpha N-terminal domain"/>
    <property type="match status" value="1"/>
</dbReference>
<dbReference type="InterPro" id="IPR013783">
    <property type="entry name" value="Ig-like_fold"/>
</dbReference>
<dbReference type="InterPro" id="IPR026444">
    <property type="entry name" value="Secre_tail"/>
</dbReference>
<dbReference type="CDD" id="cd00603">
    <property type="entry name" value="IPT_PCSR"/>
    <property type="match status" value="1"/>
</dbReference>
<keyword evidence="4" id="KW-1185">Reference proteome</keyword>
<dbReference type="Proteomes" id="UP000033121">
    <property type="component" value="Unassembled WGS sequence"/>
</dbReference>
<organism evidence="3 4">
    <name type="scientific">Flavihumibacter petaseus NBRC 106054</name>
    <dbReference type="NCBI Taxonomy" id="1220578"/>
    <lineage>
        <taxon>Bacteria</taxon>
        <taxon>Pseudomonadati</taxon>
        <taxon>Bacteroidota</taxon>
        <taxon>Chitinophagia</taxon>
        <taxon>Chitinophagales</taxon>
        <taxon>Chitinophagaceae</taxon>
        <taxon>Flavihumibacter</taxon>
    </lineage>
</organism>
<dbReference type="SUPFAM" id="SSF81296">
    <property type="entry name" value="E set domains"/>
    <property type="match status" value="3"/>
</dbReference>
<keyword evidence="1" id="KW-0732">Signal</keyword>
<dbReference type="EMBL" id="BBWV01000001">
    <property type="protein sequence ID" value="GAO41466.1"/>
    <property type="molecule type" value="Genomic_DNA"/>
</dbReference>
<dbReference type="PROSITE" id="PS50835">
    <property type="entry name" value="IG_LIKE"/>
    <property type="match status" value="1"/>
</dbReference>
<dbReference type="InterPro" id="IPR015943">
    <property type="entry name" value="WD40/YVTN_repeat-like_dom_sf"/>
</dbReference>
<proteinExistence type="predicted"/>
<evidence type="ECO:0000256" key="1">
    <source>
        <dbReference type="ARBA" id="ARBA00022729"/>
    </source>
</evidence>
<evidence type="ECO:0000313" key="4">
    <source>
        <dbReference type="Proteomes" id="UP000033121"/>
    </source>
</evidence>
<dbReference type="CDD" id="cd00102">
    <property type="entry name" value="IPT"/>
    <property type="match status" value="1"/>
</dbReference>
<dbReference type="Gene3D" id="2.60.40.2700">
    <property type="match status" value="1"/>
</dbReference>
<dbReference type="Pfam" id="PF13517">
    <property type="entry name" value="FG-GAP_3"/>
    <property type="match status" value="2"/>
</dbReference>
<dbReference type="SUPFAM" id="SSF110296">
    <property type="entry name" value="Oligoxyloglucan reducing end-specific cellobiohydrolase"/>
    <property type="match status" value="1"/>
</dbReference>
<evidence type="ECO:0000313" key="3">
    <source>
        <dbReference type="EMBL" id="GAO41466.1"/>
    </source>
</evidence>
<reference evidence="3 4" key="1">
    <citation type="submission" date="2015-04" db="EMBL/GenBank/DDBJ databases">
        <title>Whole genome shotgun sequence of Flavihumibacter petaseus NBRC 106054.</title>
        <authorList>
            <person name="Miyazawa S."/>
            <person name="Hosoyama A."/>
            <person name="Hashimoto M."/>
            <person name="Noguchi M."/>
            <person name="Tsuchikane K."/>
            <person name="Ohji S."/>
            <person name="Yamazoe A."/>
            <person name="Ichikawa N."/>
            <person name="Kimura A."/>
            <person name="Fujita N."/>
        </authorList>
    </citation>
    <scope>NUCLEOTIDE SEQUENCE [LARGE SCALE GENOMIC DNA]</scope>
    <source>
        <strain evidence="3 4">NBRC 106054</strain>
    </source>
</reference>